<evidence type="ECO:0000259" key="3">
    <source>
        <dbReference type="Pfam" id="PF12972"/>
    </source>
</evidence>
<dbReference type="PANTHER" id="PTHR12872:SF1">
    <property type="entry name" value="ALPHA-N-ACETYLGLUCOSAMINIDASE"/>
    <property type="match status" value="1"/>
</dbReference>
<dbReference type="Pfam" id="PF05089">
    <property type="entry name" value="NAGLU"/>
    <property type="match status" value="1"/>
</dbReference>
<proteinExistence type="predicted"/>
<accession>A0A255EL87</accession>
<organism evidence="4 5">
    <name type="scientific">Parenemella sanctibonifatiensis</name>
    <dbReference type="NCBI Taxonomy" id="2016505"/>
    <lineage>
        <taxon>Bacteria</taxon>
        <taxon>Bacillati</taxon>
        <taxon>Actinomycetota</taxon>
        <taxon>Actinomycetes</taxon>
        <taxon>Propionibacteriales</taxon>
        <taxon>Propionibacteriaceae</taxon>
        <taxon>Parenemella</taxon>
    </lineage>
</organism>
<dbReference type="Gene3D" id="3.30.379.10">
    <property type="entry name" value="Chitobiase/beta-hexosaminidase domain 2-like"/>
    <property type="match status" value="1"/>
</dbReference>
<evidence type="ECO:0008006" key="6">
    <source>
        <dbReference type="Google" id="ProtNLM"/>
    </source>
</evidence>
<evidence type="ECO:0000256" key="1">
    <source>
        <dbReference type="ARBA" id="ARBA00022801"/>
    </source>
</evidence>
<dbReference type="InterPro" id="IPR029018">
    <property type="entry name" value="Hex-like_dom2"/>
</dbReference>
<dbReference type="OrthoDB" id="9807519at2"/>
<evidence type="ECO:0000313" key="5">
    <source>
        <dbReference type="Proteomes" id="UP000216300"/>
    </source>
</evidence>
<dbReference type="Gene3D" id="3.20.20.80">
    <property type="entry name" value="Glycosidases"/>
    <property type="match status" value="1"/>
</dbReference>
<dbReference type="Pfam" id="PF12972">
    <property type="entry name" value="NAGLU_C"/>
    <property type="match status" value="1"/>
</dbReference>
<dbReference type="PANTHER" id="PTHR12872">
    <property type="entry name" value="ALPHA-N-ACETYLGLUCOSAMINIDASE"/>
    <property type="match status" value="1"/>
</dbReference>
<dbReference type="InterPro" id="IPR024733">
    <property type="entry name" value="NAGLU_tim-barrel"/>
</dbReference>
<dbReference type="EMBL" id="NMVJ01000007">
    <property type="protein sequence ID" value="OYN90222.1"/>
    <property type="molecule type" value="Genomic_DNA"/>
</dbReference>
<keyword evidence="5" id="KW-1185">Reference proteome</keyword>
<dbReference type="InterPro" id="IPR024732">
    <property type="entry name" value="NAGLU_C"/>
</dbReference>
<dbReference type="GO" id="GO:0005975">
    <property type="term" value="P:carbohydrate metabolic process"/>
    <property type="evidence" value="ECO:0007669"/>
    <property type="project" value="UniProtKB-ARBA"/>
</dbReference>
<protein>
    <recommendedName>
        <fullName evidence="6">Alpha-N-acetylglucosaminidase</fullName>
    </recommendedName>
</protein>
<feature type="domain" description="Alpha-N-acetylglucosaminidase tim-barrel" evidence="2">
    <location>
        <begin position="107"/>
        <end position="439"/>
    </location>
</feature>
<dbReference type="Gene3D" id="1.20.120.670">
    <property type="entry name" value="N-acetyl-b-d-glucoasminidase"/>
    <property type="match status" value="1"/>
</dbReference>
<dbReference type="RefSeq" id="WP_094454323.1">
    <property type="nucleotide sequence ID" value="NZ_NMVJ01000007.1"/>
</dbReference>
<comment type="caution">
    <text evidence="4">The sequence shown here is derived from an EMBL/GenBank/DDBJ whole genome shotgun (WGS) entry which is preliminary data.</text>
</comment>
<evidence type="ECO:0000313" key="4">
    <source>
        <dbReference type="EMBL" id="OYN90222.1"/>
    </source>
</evidence>
<dbReference type="InterPro" id="IPR007781">
    <property type="entry name" value="NAGLU"/>
</dbReference>
<evidence type="ECO:0000259" key="2">
    <source>
        <dbReference type="Pfam" id="PF05089"/>
    </source>
</evidence>
<reference evidence="4 5" key="1">
    <citation type="submission" date="2017-07" db="EMBL/GenBank/DDBJ databases">
        <title>Draft whole genome sequences of clinical Proprionibacteriaceae strains.</title>
        <authorList>
            <person name="Bernier A.-M."/>
            <person name="Bernard K."/>
            <person name="Domingo M.-C."/>
        </authorList>
    </citation>
    <scope>NUCLEOTIDE SEQUENCE [LARGE SCALE GENOMIC DNA]</scope>
    <source>
        <strain evidence="4 5">NML 150081</strain>
    </source>
</reference>
<keyword evidence="1" id="KW-0378">Hydrolase</keyword>
<name>A0A255EL87_9ACTN</name>
<gene>
    <name evidence="4" type="ORF">CGZ91_08620</name>
</gene>
<dbReference type="AlphaFoldDB" id="A0A255EL87"/>
<sequence>MPDPFAGLQALVRRRVPGLSDRLQLDPLTSESGADAVTIAASDGVVRIAATGPAAAGVGLARALEEIFAADLSWDGPVFREAGGVIDASAPIPDLPERRLLTHLRTRYHLNPVVFGYTMAFWGWPEWERHIDWMALHGVTAPLNLVGHETVLVGMLTDLGMGRDEAARHVGGPAFLPWHTMGVTHDWGAALTDAALAERARLGQQITERERELGMTVVLPGFAGQLPEPLAGSDTTIEWQGWRTALVAPGSDLFREAAAALYLRQRDIFGADPEGAGQRWAVDPYIESVPPTTEPADLAAHAGAIFEAMTAADPEAIWVLQGWPFHYRSAYWTEDRVRALLSGVPDERLVLLDLWGEHAPMWQATGNLYGRRWLWCLAHSFGGRFGLFGDLAGLHDDLAGMREAAQRRTRGRLDGFGITSEALDENAVVYELATRAVWSPMPRLPRWLDDFAARRYGTHAPEALDFWRVLADTLYAAGRTRSTPSPIIARPWDRGLPFASQRLAGEALPERTGPPSANLDAENDPEMLAALPTLAGAVRRLLPLLGPDSPAALGHDLAQVAIHVGAQATRAPLRAIAAAADAAEIRAEGQAVEALVGAVDAVAATRPELLVGRWIAAAREVAGTDEQLADALEWDARSLISVWGSQDSGLHDYSARHWAGSLVDLHLPRWQAWVDWLTSGDPDPELLREQIRRIEEDWRASTDPYPTEPRGDLVTAAAYLLDLAEAQLPRLMSLT</sequence>
<feature type="domain" description="Alpha-N-acetylglucosaminidase C-terminal" evidence="3">
    <location>
        <begin position="447"/>
        <end position="721"/>
    </location>
</feature>
<dbReference type="Proteomes" id="UP000216300">
    <property type="component" value="Unassembled WGS sequence"/>
</dbReference>
<dbReference type="GO" id="GO:0016787">
    <property type="term" value="F:hydrolase activity"/>
    <property type="evidence" value="ECO:0007669"/>
    <property type="project" value="UniProtKB-KW"/>
</dbReference>